<feature type="compositionally biased region" description="Polar residues" evidence="4">
    <location>
        <begin position="650"/>
        <end position="667"/>
    </location>
</feature>
<feature type="region of interest" description="Disordered" evidence="4">
    <location>
        <begin position="503"/>
        <end position="567"/>
    </location>
</feature>
<keyword evidence="6" id="KW-1185">Reference proteome</keyword>
<comment type="similarity">
    <text evidence="1">Belongs to the CDR2 family.</text>
</comment>
<feature type="region of interest" description="Disordered" evidence="4">
    <location>
        <begin position="622"/>
        <end position="799"/>
    </location>
</feature>
<feature type="non-terminal residue" evidence="5">
    <location>
        <position position="1"/>
    </location>
</feature>
<evidence type="ECO:0000313" key="5">
    <source>
        <dbReference type="EMBL" id="CAH2074397.1"/>
    </source>
</evidence>
<feature type="compositionally biased region" description="Basic and acidic residues" evidence="4">
    <location>
        <begin position="254"/>
        <end position="271"/>
    </location>
</feature>
<feature type="region of interest" description="Disordered" evidence="4">
    <location>
        <begin position="58"/>
        <end position="107"/>
    </location>
</feature>
<dbReference type="Proteomes" id="UP000837857">
    <property type="component" value="Chromosome 7"/>
</dbReference>
<sequence>MVASQTAVAPSIVLVNFFRYRRTIGRNEIETRFGVIAVRGRGRGFPAKATERRAVRRATRQKLRRRSYSTKNGRARRNPQVNPKRPLRRNVFDGRKMSEETEQDASSNWELNGLNSLDLWDYTVELECLQGTEDLQLAAELGKTLLERNKELETALRQHQNVIEDQAQEIEYLTKQTVALREVNDSRLRIYEQLEVSIQDLERANHRLAVDHAADKKHIKTLCSNIETLEGRCEELQKTVDDLNAQLEIVRRRAERKPDGVDRPREKESKPVETVAQNTKRPSVNSTPVKVSPIPELTKEDEDLLRLSDELRENKAAFAQEQRRVTELEEQLASMVQENNRLQEQMRNWHQRDDEPKSMHEEFSILDEVRQGQLCIRCLRGVERGDDMSSILDGDDDDRSAISSLILTPTGQDSPREDHVTSKLIKFDNAKEKLLQGIWAKKDDGQENPYRELVQKYEALLEVQLSQVKNIRKNKESSPPQNQSGPLSLQDALQTSGDYSQFSVKDTDEESGHGEEAPKDNQPKKAEPTSRKKIIQTPDFSEAETSSSGFSDETSNKATQTERERPGSFLCTIADGEDYRFSIYDDVSPMDSRFRNRPEYRELFKEIFTILKKAAENKDEGERLPLLDDTAANKVPPVTPATEEPLGNFTDDTQSVLSSAMSEQSLPVSDMTAPETPTLKEMEIPAAEPAKKQETERKREESKPATEAHVERAKGAERKKTADENKRETEKEKEREKENDKERVLTPLVRQPLEYIAATRKKSRHRNRKQSQERQGADSPVFPTPPKITYQKQSNRKRRDYRPIEASPLVRASETEWNGNTVQFYNRNMVHSPTPSSGRTGNIYQGWNSETDTWDMKQSTASQEIHKLRKLELSYAEVLRNADKTKNRRKKHQ</sequence>
<evidence type="ECO:0000256" key="2">
    <source>
        <dbReference type="ARBA" id="ARBA00023054"/>
    </source>
</evidence>
<feature type="compositionally biased region" description="Basic residues" evidence="4">
    <location>
        <begin position="759"/>
        <end position="769"/>
    </location>
</feature>
<feature type="compositionally biased region" description="Basic and acidic residues" evidence="4">
    <location>
        <begin position="90"/>
        <end position="99"/>
    </location>
</feature>
<evidence type="ECO:0000256" key="3">
    <source>
        <dbReference type="SAM" id="Coils"/>
    </source>
</evidence>
<reference evidence="5" key="1">
    <citation type="submission" date="2022-03" db="EMBL/GenBank/DDBJ databases">
        <authorList>
            <person name="Martin H S."/>
        </authorList>
    </citation>
    <scope>NUCLEOTIDE SEQUENCE</scope>
</reference>
<proteinExistence type="inferred from homology"/>
<feature type="compositionally biased region" description="Polar residues" evidence="4">
    <location>
        <begin position="275"/>
        <end position="289"/>
    </location>
</feature>
<name>A0ABN8J3H8_9NEOP</name>
<feature type="compositionally biased region" description="Basic residues" evidence="4">
    <location>
        <begin position="58"/>
        <end position="77"/>
    </location>
</feature>
<keyword evidence="2 3" id="KW-0175">Coiled coil</keyword>
<gene>
    <name evidence="5" type="ORF">IPOD504_LOCUS16058</name>
</gene>
<feature type="compositionally biased region" description="Polar residues" evidence="4">
    <location>
        <begin position="543"/>
        <end position="559"/>
    </location>
</feature>
<feature type="coiled-coil region" evidence="3">
    <location>
        <begin position="149"/>
        <end position="253"/>
    </location>
</feature>
<dbReference type="Gene3D" id="1.20.5.340">
    <property type="match status" value="1"/>
</dbReference>
<dbReference type="PANTHER" id="PTHR19232:SF7">
    <property type="entry name" value="CENTROCORTIN, ISOFORM A"/>
    <property type="match status" value="1"/>
</dbReference>
<evidence type="ECO:0000256" key="4">
    <source>
        <dbReference type="SAM" id="MobiDB-lite"/>
    </source>
</evidence>
<dbReference type="EMBL" id="OW152819">
    <property type="protein sequence ID" value="CAH2074397.1"/>
    <property type="molecule type" value="Genomic_DNA"/>
</dbReference>
<feature type="compositionally biased region" description="Basic and acidic residues" evidence="4">
    <location>
        <begin position="678"/>
        <end position="744"/>
    </location>
</feature>
<feature type="coiled-coil region" evidence="3">
    <location>
        <begin position="311"/>
        <end position="352"/>
    </location>
</feature>
<evidence type="ECO:0000313" key="6">
    <source>
        <dbReference type="Proteomes" id="UP000837857"/>
    </source>
</evidence>
<accession>A0ABN8J3H8</accession>
<dbReference type="PANTHER" id="PTHR19232">
    <property type="entry name" value="CENTROCORTIN FAMILY MEMBER"/>
    <property type="match status" value="1"/>
</dbReference>
<protein>
    <recommendedName>
        <fullName evidence="7">Cerebellar degeneration-related protein 2-like</fullName>
    </recommendedName>
</protein>
<feature type="compositionally biased region" description="Polar residues" evidence="4">
    <location>
        <begin position="477"/>
        <end position="491"/>
    </location>
</feature>
<dbReference type="InterPro" id="IPR026079">
    <property type="entry name" value="CDR2"/>
</dbReference>
<feature type="region of interest" description="Disordered" evidence="4">
    <location>
        <begin position="254"/>
        <end position="291"/>
    </location>
</feature>
<feature type="compositionally biased region" description="Basic and acidic residues" evidence="4">
    <location>
        <begin position="510"/>
        <end position="530"/>
    </location>
</feature>
<organism evidence="5 6">
    <name type="scientific">Iphiclides podalirius</name>
    <name type="common">scarce swallowtail</name>
    <dbReference type="NCBI Taxonomy" id="110791"/>
    <lineage>
        <taxon>Eukaryota</taxon>
        <taxon>Metazoa</taxon>
        <taxon>Ecdysozoa</taxon>
        <taxon>Arthropoda</taxon>
        <taxon>Hexapoda</taxon>
        <taxon>Insecta</taxon>
        <taxon>Pterygota</taxon>
        <taxon>Neoptera</taxon>
        <taxon>Endopterygota</taxon>
        <taxon>Lepidoptera</taxon>
        <taxon>Glossata</taxon>
        <taxon>Ditrysia</taxon>
        <taxon>Papilionoidea</taxon>
        <taxon>Papilionidae</taxon>
        <taxon>Papilioninae</taxon>
        <taxon>Iphiclides</taxon>
    </lineage>
</organism>
<feature type="region of interest" description="Disordered" evidence="4">
    <location>
        <begin position="471"/>
        <end position="491"/>
    </location>
</feature>
<evidence type="ECO:0008006" key="7">
    <source>
        <dbReference type="Google" id="ProtNLM"/>
    </source>
</evidence>
<evidence type="ECO:0000256" key="1">
    <source>
        <dbReference type="ARBA" id="ARBA00009019"/>
    </source>
</evidence>